<evidence type="ECO:0000256" key="4">
    <source>
        <dbReference type="ARBA" id="ARBA00023125"/>
    </source>
</evidence>
<protein>
    <submittedName>
        <fullName evidence="9">Sigma-70 family RNA polymerase sigma factor</fullName>
    </submittedName>
</protein>
<dbReference type="SUPFAM" id="SSF88659">
    <property type="entry name" value="Sigma3 and sigma4 domains of RNA polymerase sigma factors"/>
    <property type="match status" value="1"/>
</dbReference>
<feature type="domain" description="RNA polymerase sigma factor 70 region 4 type 2" evidence="7">
    <location>
        <begin position="120"/>
        <end position="168"/>
    </location>
</feature>
<accession>A0A3S9MLU9</accession>
<dbReference type="AlphaFoldDB" id="A0A3S9MLU9"/>
<evidence type="ECO:0000256" key="5">
    <source>
        <dbReference type="ARBA" id="ARBA00023163"/>
    </source>
</evidence>
<evidence type="ECO:0000256" key="3">
    <source>
        <dbReference type="ARBA" id="ARBA00023082"/>
    </source>
</evidence>
<evidence type="ECO:0000259" key="6">
    <source>
        <dbReference type="Pfam" id="PF04542"/>
    </source>
</evidence>
<dbReference type="InterPro" id="IPR007627">
    <property type="entry name" value="RNA_pol_sigma70_r2"/>
</dbReference>
<evidence type="ECO:0000256" key="2">
    <source>
        <dbReference type="ARBA" id="ARBA00023015"/>
    </source>
</evidence>
<dbReference type="GO" id="GO:0006352">
    <property type="term" value="P:DNA-templated transcription initiation"/>
    <property type="evidence" value="ECO:0007669"/>
    <property type="project" value="InterPro"/>
</dbReference>
<evidence type="ECO:0000256" key="1">
    <source>
        <dbReference type="ARBA" id="ARBA00010641"/>
    </source>
</evidence>
<dbReference type="Pfam" id="PF08281">
    <property type="entry name" value="Sigma70_r4_2"/>
    <property type="match status" value="1"/>
</dbReference>
<proteinExistence type="inferred from homology"/>
<dbReference type="InterPro" id="IPR014284">
    <property type="entry name" value="RNA_pol_sigma-70_dom"/>
</dbReference>
<dbReference type="InterPro" id="IPR036388">
    <property type="entry name" value="WH-like_DNA-bd_sf"/>
</dbReference>
<dbReference type="PANTHER" id="PTHR43133:SF8">
    <property type="entry name" value="RNA POLYMERASE SIGMA FACTOR HI_1459-RELATED"/>
    <property type="match status" value="1"/>
</dbReference>
<name>A0A3S9MLU9_9ACTN</name>
<evidence type="ECO:0000313" key="10">
    <source>
        <dbReference type="Proteomes" id="UP000280298"/>
    </source>
</evidence>
<dbReference type="RefSeq" id="WP_126387483.1">
    <property type="nucleotide sequence ID" value="NZ_CP034539.1"/>
</dbReference>
<keyword evidence="4" id="KW-0238">DNA-binding</keyword>
<dbReference type="InterPro" id="IPR013324">
    <property type="entry name" value="RNA_pol_sigma_r3/r4-like"/>
</dbReference>
<comment type="similarity">
    <text evidence="1">Belongs to the sigma-70 factor family. ECF subfamily.</text>
</comment>
<organism evidence="9 10">
    <name type="scientific">Streptomyces cyaneochromogenes</name>
    <dbReference type="NCBI Taxonomy" id="2496836"/>
    <lineage>
        <taxon>Bacteria</taxon>
        <taxon>Bacillati</taxon>
        <taxon>Actinomycetota</taxon>
        <taxon>Actinomycetes</taxon>
        <taxon>Kitasatosporales</taxon>
        <taxon>Streptomycetaceae</taxon>
        <taxon>Streptomyces</taxon>
    </lineage>
</organism>
<gene>
    <name evidence="8" type="ORF">EJ357_00275</name>
    <name evidence="9" type="ORF">EJ357_47655</name>
</gene>
<dbReference type="KEGG" id="scya:EJ357_00275"/>
<dbReference type="InterPro" id="IPR013249">
    <property type="entry name" value="RNA_pol_sigma70_r4_t2"/>
</dbReference>
<dbReference type="Gene3D" id="1.10.1740.10">
    <property type="match status" value="1"/>
</dbReference>
<keyword evidence="2" id="KW-0805">Transcription regulation</keyword>
<dbReference type="Proteomes" id="UP000280298">
    <property type="component" value="Chromosome"/>
</dbReference>
<dbReference type="NCBIfam" id="TIGR02937">
    <property type="entry name" value="sigma70-ECF"/>
    <property type="match status" value="1"/>
</dbReference>
<keyword evidence="5" id="KW-0804">Transcription</keyword>
<sequence length="190" mass="21592">MTQPRLTIETASQVAALWHRESEGLLRYTTVITNNAAEAGDLVSRAFEAAALAWATVGPRSQNAQRAWLRRTCKNMWIDGIRRSHNLDRLQPELAERYQRAELDPADLALLRQAADHCLCVINSLPTVRRRVAILYFLEEHPPPVIAELLEIAPSGVRKHVANARQKLQEEVWPFLDDRTRTALQEEARA</sequence>
<dbReference type="GO" id="GO:0016987">
    <property type="term" value="F:sigma factor activity"/>
    <property type="evidence" value="ECO:0007669"/>
    <property type="project" value="UniProtKB-KW"/>
</dbReference>
<keyword evidence="3" id="KW-0731">Sigma factor</keyword>
<dbReference type="KEGG" id="scya:EJ357_47655"/>
<dbReference type="InterPro" id="IPR039425">
    <property type="entry name" value="RNA_pol_sigma-70-like"/>
</dbReference>
<dbReference type="InterPro" id="IPR013325">
    <property type="entry name" value="RNA_pol_sigma_r2"/>
</dbReference>
<evidence type="ECO:0000313" key="8">
    <source>
        <dbReference type="EMBL" id="AZQ32116.1"/>
    </source>
</evidence>
<dbReference type="Pfam" id="PF04542">
    <property type="entry name" value="Sigma70_r2"/>
    <property type="match status" value="1"/>
</dbReference>
<dbReference type="GO" id="GO:0003677">
    <property type="term" value="F:DNA binding"/>
    <property type="evidence" value="ECO:0007669"/>
    <property type="project" value="UniProtKB-KW"/>
</dbReference>
<dbReference type="Gene3D" id="1.10.10.10">
    <property type="entry name" value="Winged helix-like DNA-binding domain superfamily/Winged helix DNA-binding domain"/>
    <property type="match status" value="1"/>
</dbReference>
<dbReference type="SUPFAM" id="SSF88946">
    <property type="entry name" value="Sigma2 domain of RNA polymerase sigma factors"/>
    <property type="match status" value="1"/>
</dbReference>
<evidence type="ECO:0000313" key="9">
    <source>
        <dbReference type="EMBL" id="AZQ40107.1"/>
    </source>
</evidence>
<keyword evidence="10" id="KW-1185">Reference proteome</keyword>
<feature type="domain" description="RNA polymerase sigma-70 region 2" evidence="6">
    <location>
        <begin position="25"/>
        <end position="84"/>
    </location>
</feature>
<dbReference type="PANTHER" id="PTHR43133">
    <property type="entry name" value="RNA POLYMERASE ECF-TYPE SIGMA FACTO"/>
    <property type="match status" value="1"/>
</dbReference>
<dbReference type="EMBL" id="CP034539">
    <property type="protein sequence ID" value="AZQ32116.1"/>
    <property type="molecule type" value="Genomic_DNA"/>
</dbReference>
<dbReference type="OrthoDB" id="3693163at2"/>
<evidence type="ECO:0000259" key="7">
    <source>
        <dbReference type="Pfam" id="PF08281"/>
    </source>
</evidence>
<reference evidence="9 10" key="1">
    <citation type="journal article" date="2019" name="Int. J. Syst. Evol. Microbiol.">
        <title>Streptomyces cyaneochromogenes sp. nov., a blue pigment-producing actinomycete from manganese-contaminated soil.</title>
        <authorList>
            <person name="Tang X."/>
            <person name="Zhao J."/>
            <person name="Li K."/>
            <person name="Chen Z."/>
            <person name="Sun Y."/>
            <person name="Gao J."/>
        </authorList>
    </citation>
    <scope>NUCLEOTIDE SEQUENCE [LARGE SCALE GENOMIC DNA]</scope>
    <source>
        <strain evidence="9 10">MK-45</strain>
    </source>
</reference>
<dbReference type="EMBL" id="CP034539">
    <property type="protein sequence ID" value="AZQ40107.1"/>
    <property type="molecule type" value="Genomic_DNA"/>
</dbReference>